<organism evidence="1">
    <name type="scientific">Arundo donax</name>
    <name type="common">Giant reed</name>
    <name type="synonym">Donax arundinaceus</name>
    <dbReference type="NCBI Taxonomy" id="35708"/>
    <lineage>
        <taxon>Eukaryota</taxon>
        <taxon>Viridiplantae</taxon>
        <taxon>Streptophyta</taxon>
        <taxon>Embryophyta</taxon>
        <taxon>Tracheophyta</taxon>
        <taxon>Spermatophyta</taxon>
        <taxon>Magnoliopsida</taxon>
        <taxon>Liliopsida</taxon>
        <taxon>Poales</taxon>
        <taxon>Poaceae</taxon>
        <taxon>PACMAD clade</taxon>
        <taxon>Arundinoideae</taxon>
        <taxon>Arundineae</taxon>
        <taxon>Arundo</taxon>
    </lineage>
</organism>
<evidence type="ECO:0000313" key="1">
    <source>
        <dbReference type="EMBL" id="JAD40693.1"/>
    </source>
</evidence>
<dbReference type="AlphaFoldDB" id="A0A0A8ZSP8"/>
<name>A0A0A8ZSP8_ARUDO</name>
<sequence>MKQAESDYDASTSFRINEKLGIPLTSTHEIPIVPRHNWFMQLWLLVLRKMNVFHQNRKEFDQIT</sequence>
<accession>A0A0A8ZSP8</accession>
<dbReference type="EMBL" id="GBRH01257202">
    <property type="protein sequence ID" value="JAD40693.1"/>
    <property type="molecule type" value="Transcribed_RNA"/>
</dbReference>
<proteinExistence type="predicted"/>
<reference evidence="1" key="1">
    <citation type="submission" date="2014-09" db="EMBL/GenBank/DDBJ databases">
        <authorList>
            <person name="Magalhaes I.L.F."/>
            <person name="Oliveira U."/>
            <person name="Santos F.R."/>
            <person name="Vidigal T.H.D.A."/>
            <person name="Brescovit A.D."/>
            <person name="Santos A.J."/>
        </authorList>
    </citation>
    <scope>NUCLEOTIDE SEQUENCE</scope>
    <source>
        <tissue evidence="1">Shoot tissue taken approximately 20 cm above the soil surface</tissue>
    </source>
</reference>
<reference evidence="1" key="2">
    <citation type="journal article" date="2015" name="Data Brief">
        <title>Shoot transcriptome of the giant reed, Arundo donax.</title>
        <authorList>
            <person name="Barrero R.A."/>
            <person name="Guerrero F.D."/>
            <person name="Moolhuijzen P."/>
            <person name="Goolsby J.A."/>
            <person name="Tidwell J."/>
            <person name="Bellgard S.E."/>
            <person name="Bellgard M.I."/>
        </authorList>
    </citation>
    <scope>NUCLEOTIDE SEQUENCE</scope>
    <source>
        <tissue evidence="1">Shoot tissue taken approximately 20 cm above the soil surface</tissue>
    </source>
</reference>
<protein>
    <submittedName>
        <fullName evidence="1">Uncharacterized protein</fullName>
    </submittedName>
</protein>